<accession>B8BUX2</accession>
<dbReference type="GeneID" id="7446653"/>
<reference evidence="2 3" key="2">
    <citation type="journal article" date="2008" name="Nature">
        <title>The Phaeodactylum genome reveals the evolutionary history of diatom genomes.</title>
        <authorList>
            <person name="Bowler C."/>
            <person name="Allen A.E."/>
            <person name="Badger J.H."/>
            <person name="Grimwood J."/>
            <person name="Jabbari K."/>
            <person name="Kuo A."/>
            <person name="Maheswari U."/>
            <person name="Martens C."/>
            <person name="Maumus F."/>
            <person name="Otillar R.P."/>
            <person name="Rayko E."/>
            <person name="Salamov A."/>
            <person name="Vandepoele K."/>
            <person name="Beszteri B."/>
            <person name="Gruber A."/>
            <person name="Heijde M."/>
            <person name="Katinka M."/>
            <person name="Mock T."/>
            <person name="Valentin K."/>
            <person name="Verret F."/>
            <person name="Berges J.A."/>
            <person name="Brownlee C."/>
            <person name="Cadoret J.P."/>
            <person name="Chiovitti A."/>
            <person name="Choi C.J."/>
            <person name="Coesel S."/>
            <person name="De Martino A."/>
            <person name="Detter J.C."/>
            <person name="Durkin C."/>
            <person name="Falciatore A."/>
            <person name="Fournet J."/>
            <person name="Haruta M."/>
            <person name="Huysman M.J."/>
            <person name="Jenkins B.D."/>
            <person name="Jiroutova K."/>
            <person name="Jorgensen R.E."/>
            <person name="Joubert Y."/>
            <person name="Kaplan A."/>
            <person name="Kroger N."/>
            <person name="Kroth P.G."/>
            <person name="La Roche J."/>
            <person name="Lindquist E."/>
            <person name="Lommer M."/>
            <person name="Martin-Jezequel V."/>
            <person name="Lopez P.J."/>
            <person name="Lucas S."/>
            <person name="Mangogna M."/>
            <person name="McGinnis K."/>
            <person name="Medlin L.K."/>
            <person name="Montsant A."/>
            <person name="Oudot-Le Secq M.P."/>
            <person name="Napoli C."/>
            <person name="Obornik M."/>
            <person name="Parker M.S."/>
            <person name="Petit J.L."/>
            <person name="Porcel B.M."/>
            <person name="Poulsen N."/>
            <person name="Robison M."/>
            <person name="Rychlewski L."/>
            <person name="Rynearson T.A."/>
            <person name="Schmutz J."/>
            <person name="Shapiro H."/>
            <person name="Siaut M."/>
            <person name="Stanley M."/>
            <person name="Sussman M.R."/>
            <person name="Taylor A.R."/>
            <person name="Vardi A."/>
            <person name="von Dassow P."/>
            <person name="Vyverman W."/>
            <person name="Willis A."/>
            <person name="Wyrwicz L.S."/>
            <person name="Rokhsar D.S."/>
            <person name="Weissenbach J."/>
            <person name="Armbrust E.V."/>
            <person name="Green B.R."/>
            <person name="Van de Peer Y."/>
            <person name="Grigoriev I.V."/>
        </authorList>
    </citation>
    <scope>NUCLEOTIDE SEQUENCE [LARGE SCALE GENOMIC DNA]</scope>
    <source>
        <strain evidence="2 3">CCMP1335</strain>
    </source>
</reference>
<proteinExistence type="predicted"/>
<evidence type="ECO:0000313" key="2">
    <source>
        <dbReference type="EMBL" id="EED94834.1"/>
    </source>
</evidence>
<sequence>MTETNLWTAANVQIGKLLLAVAHIQSFVHCNWTSAQARHKSLPTSGVHYCRAQMRHSSMLAVHACPIPNDSSDNKEDHDVDIFMRRKKLSAAWELMQSCDTELWTDVCHLYSMVLAVEKDPEQFAENQAILDEVAEARHVMNNAEILAAVETIESFRQEEWSSVQASTAIRHGSELTVHEHHHDESTVEAMVRHREHADAWTKMKTCDKGDWTSACHHHEEYVKKMLAKREMLDAAVWVIQDFNSKNWTSAHLQPEEDPHWKASQIRHGSSLAVHENPLPDFDDPVYHAHRERMIEAWKIMKQVGSEEWTKACKFHEDEMTAAEKSPLTPFKLSNPGSFQQGLRAPMKNSVNGKAA</sequence>
<keyword evidence="3" id="KW-1185">Reference proteome</keyword>
<dbReference type="PaxDb" id="35128-Thaps21362"/>
<evidence type="ECO:0000313" key="3">
    <source>
        <dbReference type="Proteomes" id="UP000001449"/>
    </source>
</evidence>
<dbReference type="Proteomes" id="UP000001449">
    <property type="component" value="Chromosome 2"/>
</dbReference>
<reference evidence="2 3" key="1">
    <citation type="journal article" date="2004" name="Science">
        <title>The genome of the diatom Thalassiosira pseudonana: ecology, evolution, and metabolism.</title>
        <authorList>
            <person name="Armbrust E.V."/>
            <person name="Berges J.A."/>
            <person name="Bowler C."/>
            <person name="Green B.R."/>
            <person name="Martinez D."/>
            <person name="Putnam N.H."/>
            <person name="Zhou S."/>
            <person name="Allen A.E."/>
            <person name="Apt K.E."/>
            <person name="Bechner M."/>
            <person name="Brzezinski M.A."/>
            <person name="Chaal B.K."/>
            <person name="Chiovitti A."/>
            <person name="Davis A.K."/>
            <person name="Demarest M.S."/>
            <person name="Detter J.C."/>
            <person name="Glavina T."/>
            <person name="Goodstein D."/>
            <person name="Hadi M.Z."/>
            <person name="Hellsten U."/>
            <person name="Hildebrand M."/>
            <person name="Jenkins B.D."/>
            <person name="Jurka J."/>
            <person name="Kapitonov V.V."/>
            <person name="Kroger N."/>
            <person name="Lau W.W."/>
            <person name="Lane T.W."/>
            <person name="Larimer F.W."/>
            <person name="Lippmeier J.C."/>
            <person name="Lucas S."/>
            <person name="Medina M."/>
            <person name="Montsant A."/>
            <person name="Obornik M."/>
            <person name="Parker M.S."/>
            <person name="Palenik B."/>
            <person name="Pazour G.J."/>
            <person name="Richardson P.M."/>
            <person name="Rynearson T.A."/>
            <person name="Saito M.A."/>
            <person name="Schwartz D.C."/>
            <person name="Thamatrakoln K."/>
            <person name="Valentin K."/>
            <person name="Vardi A."/>
            <person name="Wilkerson F.P."/>
            <person name="Rokhsar D.S."/>
        </authorList>
    </citation>
    <scope>NUCLEOTIDE SEQUENCE [LARGE SCALE GENOMIC DNA]</scope>
    <source>
        <strain evidence="2 3">CCMP1335</strain>
    </source>
</reference>
<name>B8BUX2_THAPS</name>
<dbReference type="AlphaFoldDB" id="B8BUX2"/>
<dbReference type="HOGENOM" id="CLU_779634_0_0_1"/>
<feature type="region of interest" description="Disordered" evidence="1">
    <location>
        <begin position="324"/>
        <end position="356"/>
    </location>
</feature>
<dbReference type="InParanoid" id="B8BUX2"/>
<dbReference type="KEGG" id="tps:THAPSDRAFT_21362"/>
<protein>
    <submittedName>
        <fullName evidence="2">Uncharacterized protein</fullName>
    </submittedName>
</protein>
<gene>
    <name evidence="2" type="ORF">THAPSDRAFT_21362</name>
</gene>
<organism evidence="2 3">
    <name type="scientific">Thalassiosira pseudonana</name>
    <name type="common">Marine diatom</name>
    <name type="synonym">Cyclotella nana</name>
    <dbReference type="NCBI Taxonomy" id="35128"/>
    <lineage>
        <taxon>Eukaryota</taxon>
        <taxon>Sar</taxon>
        <taxon>Stramenopiles</taxon>
        <taxon>Ochrophyta</taxon>
        <taxon>Bacillariophyta</taxon>
        <taxon>Coscinodiscophyceae</taxon>
        <taxon>Thalassiosirophycidae</taxon>
        <taxon>Thalassiosirales</taxon>
        <taxon>Thalassiosiraceae</taxon>
        <taxon>Thalassiosira</taxon>
    </lineage>
</organism>
<dbReference type="RefSeq" id="XP_002287391.1">
    <property type="nucleotide sequence ID" value="XM_002287355.1"/>
</dbReference>
<dbReference type="EMBL" id="CM000639">
    <property type="protein sequence ID" value="EED94834.1"/>
    <property type="molecule type" value="Genomic_DNA"/>
</dbReference>
<evidence type="ECO:0000256" key="1">
    <source>
        <dbReference type="SAM" id="MobiDB-lite"/>
    </source>
</evidence>